<dbReference type="KEGG" id="ncs:NCAS_0B05840"/>
<comment type="subcellular location">
    <subcellularLocation>
        <location evidence="1 7">Cytoplasm</location>
    </subcellularLocation>
</comment>
<accession>G0V9Q1</accession>
<reference evidence="8 9" key="1">
    <citation type="journal article" date="2011" name="Proc. Natl. Acad. Sci. U.S.A.">
        <title>Evolutionary erosion of yeast sex chromosomes by mating-type switching accidents.</title>
        <authorList>
            <person name="Gordon J.L."/>
            <person name="Armisen D."/>
            <person name="Proux-Wera E."/>
            <person name="Oheigeartaigh S.S."/>
            <person name="Byrne K.P."/>
            <person name="Wolfe K.H."/>
        </authorList>
    </citation>
    <scope>NUCLEOTIDE SEQUENCE [LARGE SCALE GENOMIC DNA]</scope>
    <source>
        <strain evidence="9">ATCC 76901 / BCRC 22586 / CBS 4309 / NBRC 1992 / NRRL Y-12630</strain>
    </source>
</reference>
<keyword evidence="4 7" id="KW-0694">RNA-binding</keyword>
<evidence type="ECO:0000256" key="1">
    <source>
        <dbReference type="ARBA" id="ARBA00004496"/>
    </source>
</evidence>
<dbReference type="HOGENOM" id="CLU_094309_3_0_1"/>
<dbReference type="InterPro" id="IPR003210">
    <property type="entry name" value="Signal_recog_particle_SRP14"/>
</dbReference>
<dbReference type="Gene3D" id="3.30.720.10">
    <property type="entry name" value="Signal recognition particle alu RNA binding heterodimer, srp9/1"/>
    <property type="match status" value="1"/>
</dbReference>
<dbReference type="FunCoup" id="G0V9Q1">
    <property type="interactions" value="75"/>
</dbReference>
<keyword evidence="6 7" id="KW-0687">Ribonucleoprotein</keyword>
<evidence type="ECO:0000256" key="4">
    <source>
        <dbReference type="ARBA" id="ARBA00022884"/>
    </source>
</evidence>
<comment type="subunit">
    <text evidence="7">Component of a fungal signal recognition particle (SRP) complex that consists of a 7SL RNA molecule (scR1) and at least six protein subunits: SRP72, SRP68, SRP54, SEC65, SRP21 and SRP14.</text>
</comment>
<dbReference type="InParanoid" id="G0V9Q1"/>
<dbReference type="OMA" id="DKFWQDY"/>
<dbReference type="RefSeq" id="XP_003675039.1">
    <property type="nucleotide sequence ID" value="XM_003674991.1"/>
</dbReference>
<dbReference type="SUPFAM" id="SSF54762">
    <property type="entry name" value="Signal recognition particle alu RNA binding heterodimer, SRP9/14"/>
    <property type="match status" value="1"/>
</dbReference>
<dbReference type="GO" id="GO:0030942">
    <property type="term" value="F:endoplasmic reticulum signal peptide binding"/>
    <property type="evidence" value="ECO:0007669"/>
    <property type="project" value="UniProtKB-UniRule"/>
</dbReference>
<evidence type="ECO:0000256" key="5">
    <source>
        <dbReference type="ARBA" id="ARBA00023135"/>
    </source>
</evidence>
<dbReference type="STRING" id="1064592.G0V9Q1"/>
<evidence type="ECO:0000256" key="2">
    <source>
        <dbReference type="ARBA" id="ARBA00010349"/>
    </source>
</evidence>
<dbReference type="OrthoDB" id="19209at2759"/>
<name>G0V9Q1_NAUCA</name>
<keyword evidence="3 7" id="KW-0963">Cytoplasm</keyword>
<gene>
    <name evidence="8" type="primary">NCAS0B05840</name>
    <name evidence="8" type="ordered locus">NCAS_0B05840</name>
</gene>
<sequence length="142" mass="16224">MKNAGCLTSDEFLVKVAEYFKLANEKKIAVRLTMKRLVEHDPVQGNLELDATSKPNFDISKKSQDLKIEDQVSQKEYPLLIRISYGSHANKNKCSTIVKAENLDKFWQDYTSEVKGGMYGLLKKKKKKTKNVALKNKKKGKK</sequence>
<dbReference type="EMBL" id="HE576753">
    <property type="protein sequence ID" value="CCC68668.1"/>
    <property type="molecule type" value="Genomic_DNA"/>
</dbReference>
<evidence type="ECO:0000256" key="7">
    <source>
        <dbReference type="RuleBase" id="RU368100"/>
    </source>
</evidence>
<comment type="function">
    <text evidence="7">Component of the signal recognition particle (SRP) complex, a ribonucleoprotein complex that mediates the cotranslational targeting of secretory and membrane proteins to the endoplasmic reticulum (ER).</text>
</comment>
<dbReference type="GO" id="GO:0008312">
    <property type="term" value="F:7S RNA binding"/>
    <property type="evidence" value="ECO:0007669"/>
    <property type="project" value="UniProtKB-UniRule"/>
</dbReference>
<protein>
    <recommendedName>
        <fullName evidence="7">Signal recognition particle subunit SRP14</fullName>
    </recommendedName>
    <alternativeName>
        <fullName evidence="7">Signal recognition particle 14 kDa protein</fullName>
    </alternativeName>
</protein>
<reference key="2">
    <citation type="submission" date="2011-08" db="EMBL/GenBank/DDBJ databases">
        <title>Genome sequence of Naumovozyma castellii.</title>
        <authorList>
            <person name="Gordon J.L."/>
            <person name="Armisen D."/>
            <person name="Proux-Wera E."/>
            <person name="OhEigeartaigh S.S."/>
            <person name="Byrne K.P."/>
            <person name="Wolfe K.H."/>
        </authorList>
    </citation>
    <scope>NUCLEOTIDE SEQUENCE</scope>
    <source>
        <strain>Type strain:CBS 4309</strain>
    </source>
</reference>
<evidence type="ECO:0000256" key="3">
    <source>
        <dbReference type="ARBA" id="ARBA00022490"/>
    </source>
</evidence>
<organism evidence="8 9">
    <name type="scientific">Naumovozyma castellii</name>
    <name type="common">Yeast</name>
    <name type="synonym">Saccharomyces castellii</name>
    <dbReference type="NCBI Taxonomy" id="27288"/>
    <lineage>
        <taxon>Eukaryota</taxon>
        <taxon>Fungi</taxon>
        <taxon>Dikarya</taxon>
        <taxon>Ascomycota</taxon>
        <taxon>Saccharomycotina</taxon>
        <taxon>Saccharomycetes</taxon>
        <taxon>Saccharomycetales</taxon>
        <taxon>Saccharomycetaceae</taxon>
        <taxon>Naumovozyma</taxon>
    </lineage>
</organism>
<evidence type="ECO:0000256" key="6">
    <source>
        <dbReference type="ARBA" id="ARBA00023274"/>
    </source>
</evidence>
<dbReference type="Pfam" id="PF02290">
    <property type="entry name" value="SRP14"/>
    <property type="match status" value="1"/>
</dbReference>
<dbReference type="GO" id="GO:0006616">
    <property type="term" value="P:SRP-dependent cotranslational protein targeting to membrane, translocation"/>
    <property type="evidence" value="ECO:0007669"/>
    <property type="project" value="EnsemblFungi"/>
</dbReference>
<dbReference type="GO" id="GO:0005786">
    <property type="term" value="C:signal recognition particle, endoplasmic reticulum targeting"/>
    <property type="evidence" value="ECO:0007669"/>
    <property type="project" value="UniProtKB-UniRule"/>
</dbReference>
<comment type="similarity">
    <text evidence="2 7">Belongs to the SRP14 family.</text>
</comment>
<dbReference type="GeneID" id="96902225"/>
<dbReference type="eggNOG" id="KOG1761">
    <property type="taxonomic scope" value="Eukaryota"/>
</dbReference>
<keyword evidence="9" id="KW-1185">Reference proteome</keyword>
<dbReference type="PANTHER" id="PTHR12013">
    <property type="entry name" value="SIGNAL RECOGNITION PARTICLE 14 KD PROTEIN"/>
    <property type="match status" value="1"/>
</dbReference>
<keyword evidence="5 7" id="KW-0733">Signal recognition particle</keyword>
<dbReference type="AlphaFoldDB" id="G0V9Q1"/>
<proteinExistence type="inferred from homology"/>
<evidence type="ECO:0000313" key="9">
    <source>
        <dbReference type="Proteomes" id="UP000001640"/>
    </source>
</evidence>
<dbReference type="Proteomes" id="UP000001640">
    <property type="component" value="Chromosome 2"/>
</dbReference>
<evidence type="ECO:0000313" key="8">
    <source>
        <dbReference type="EMBL" id="CCC68668.1"/>
    </source>
</evidence>
<dbReference type="InterPro" id="IPR009018">
    <property type="entry name" value="Signal_recog_particle_SRP9/14"/>
</dbReference>